<gene>
    <name evidence="2" type="ORF">BLNAU_15444</name>
</gene>
<keyword evidence="3" id="KW-1185">Reference proteome</keyword>
<comment type="caution">
    <text evidence="2">The sequence shown here is derived from an EMBL/GenBank/DDBJ whole genome shotgun (WGS) entry which is preliminary data.</text>
</comment>
<accession>A0ABQ9XFF3</accession>
<evidence type="ECO:0000313" key="2">
    <source>
        <dbReference type="EMBL" id="KAK2949584.1"/>
    </source>
</evidence>
<dbReference type="Gene3D" id="3.20.20.80">
    <property type="entry name" value="Glycosidases"/>
    <property type="match status" value="1"/>
</dbReference>
<reference evidence="2 3" key="1">
    <citation type="journal article" date="2022" name="bioRxiv">
        <title>Genomics of Preaxostyla Flagellates Illuminates Evolutionary Transitions and the Path Towards Mitochondrial Loss.</title>
        <authorList>
            <person name="Novak L.V.F."/>
            <person name="Treitli S.C."/>
            <person name="Pyrih J."/>
            <person name="Halakuc P."/>
            <person name="Pipaliya S.V."/>
            <person name="Vacek V."/>
            <person name="Brzon O."/>
            <person name="Soukal P."/>
            <person name="Eme L."/>
            <person name="Dacks J.B."/>
            <person name="Karnkowska A."/>
            <person name="Elias M."/>
            <person name="Hampl V."/>
        </authorList>
    </citation>
    <scope>NUCLEOTIDE SEQUENCE [LARGE SCALE GENOMIC DNA]</scope>
    <source>
        <strain evidence="2">NAU3</strain>
        <tissue evidence="2">Gut</tissue>
    </source>
</reference>
<dbReference type="EMBL" id="JARBJD010000153">
    <property type="protein sequence ID" value="KAK2949584.1"/>
    <property type="molecule type" value="Genomic_DNA"/>
</dbReference>
<dbReference type="SUPFAM" id="SSF51445">
    <property type="entry name" value="(Trans)glycosidases"/>
    <property type="match status" value="1"/>
</dbReference>
<evidence type="ECO:0000259" key="1">
    <source>
        <dbReference type="SMART" id="SM00642"/>
    </source>
</evidence>
<dbReference type="InterPro" id="IPR006047">
    <property type="entry name" value="GH13_cat_dom"/>
</dbReference>
<dbReference type="InterPro" id="IPR017853">
    <property type="entry name" value="GH"/>
</dbReference>
<organism evidence="2 3">
    <name type="scientific">Blattamonas nauphoetae</name>
    <dbReference type="NCBI Taxonomy" id="2049346"/>
    <lineage>
        <taxon>Eukaryota</taxon>
        <taxon>Metamonada</taxon>
        <taxon>Preaxostyla</taxon>
        <taxon>Oxymonadida</taxon>
        <taxon>Blattamonas</taxon>
    </lineage>
</organism>
<dbReference type="PANTHER" id="PTHR47786:SF2">
    <property type="entry name" value="GLYCOSYL HYDROLASE FAMILY 13 CATALYTIC DOMAIN-CONTAINING PROTEIN"/>
    <property type="match status" value="1"/>
</dbReference>
<proteinExistence type="predicted"/>
<name>A0ABQ9XFF3_9EUKA</name>
<protein>
    <submittedName>
        <fullName evidence="2">Alpha-amylase</fullName>
    </submittedName>
</protein>
<evidence type="ECO:0000313" key="3">
    <source>
        <dbReference type="Proteomes" id="UP001281761"/>
    </source>
</evidence>
<dbReference type="SMART" id="SM00642">
    <property type="entry name" value="Aamy"/>
    <property type="match status" value="1"/>
</dbReference>
<feature type="domain" description="Glycosyl hydrolase family 13 catalytic" evidence="1">
    <location>
        <begin position="24"/>
        <end position="405"/>
    </location>
</feature>
<dbReference type="Proteomes" id="UP001281761">
    <property type="component" value="Unassembled WGS sequence"/>
</dbReference>
<dbReference type="PANTHER" id="PTHR47786">
    <property type="entry name" value="ALPHA-1,4-GLUCAN:MALTOSE-1-PHOSPHATE MALTOSYLTRANSFERASE"/>
    <property type="match status" value="1"/>
</dbReference>
<sequence length="504" mass="57313">MFAAFCIINSLTAVTLPKHPSLYQISTRPWLYKLSQKYGRSITKLNDIPDSELKNIADQGYNILWMMGVWQLGPAGKKHDLADPGLRREFDRVLPGWTEDDVIGSPYAITWYTLNSELGVMADLQTFRRRVNSHGMLFMVDLVPNHCAIDSPLVSRFYEQFIHVIPSDRKPYDPNYYMENGIAYGRDPYSGSWTDTAQYNIWNAQMQTQLMAFLRICSQYSDGVRCDMAMLLMNKVVNQTWGYQQEKNGYRWPSAEFWKIATSTIKAEHPGFIFMAEVYWGLEREMIGLGFDYMYDKDGLYNALVGGNLDTIKGYIRNNDLAPMTHFTENHDEKRAIAEFGGVERAAAAAVVSFTLPGMKFVFEGQEEGRANLLKVHLRRAADEPVKPAVTAFYKKLLKSLNHTVFHSGTWSWVDVQSTDGSNWRLLAWKWKVGNEKRLCVINYSDQTGSGRIVLPDAKEKASGGTINITDELSGEVYNRNVEEVVSSGLVVSLGAWKSHILNY</sequence>